<dbReference type="InterPro" id="IPR032675">
    <property type="entry name" value="LRR_dom_sf"/>
</dbReference>
<dbReference type="Gene3D" id="3.80.10.10">
    <property type="entry name" value="Ribonuclease Inhibitor"/>
    <property type="match status" value="1"/>
</dbReference>
<accession>A0A9Q9APB2</accession>
<proteinExistence type="predicted"/>
<sequence length="543" mass="60577">MDLYIPEEILAVITSHLELPSAHVIAFDRIQTDKHAPEIDPDENLLLRLGTLASLSCVSRAAHRIAEPYPYKVWPGNRIKDPRGFIAALAARPERATLVKALVIDDHQRWLGPMPTYEVTEQVVGHGDDQMSVIKDRDGNVTFLEAATAVAQVEGWKRAEAEMRVLDAPFDTPLSDLYQSSMSYFQKVVAESPLLAELASDLNCALEEGHPDAVLSLLLIMCHRNIAGFSLTPCCQYGYSLAWRTLANQADPTMPGWTISRTPSIGDNFDSLQCLSLWMSGSARVVDGIGLLAPLIYTQSVVSICIDNAIFETKGNEFDLSRMTRDLTLSPHLRTLKLSNCDVRDHDLPFLPACGNLEALEIVYDSKCDMLDRPWNGRLVADTISKYLPKLEHLTFDVRLCKACEWDGDLLDGMGAPFTSLSKLFHLKTITASPAAFFASSHISAPDVDGEPALTARLPRSIEQITFLGRSRSREMFSADAIEQIHALLSANEFQRLQKISFEWQSAMRPDFLSDQSWQQCLEHWHGDVATYSITRQVQRGMD</sequence>
<evidence type="ECO:0000313" key="2">
    <source>
        <dbReference type="Proteomes" id="UP001056384"/>
    </source>
</evidence>
<gene>
    <name evidence="1" type="ORF">Slin15195_G052580</name>
</gene>
<dbReference type="Proteomes" id="UP001056384">
    <property type="component" value="Chromosome 4"/>
</dbReference>
<dbReference type="SUPFAM" id="SSF52047">
    <property type="entry name" value="RNI-like"/>
    <property type="match status" value="1"/>
</dbReference>
<evidence type="ECO:0000313" key="1">
    <source>
        <dbReference type="EMBL" id="USW51939.1"/>
    </source>
</evidence>
<dbReference type="EMBL" id="CP099421">
    <property type="protein sequence ID" value="USW51939.1"/>
    <property type="molecule type" value="Genomic_DNA"/>
</dbReference>
<reference evidence="1" key="1">
    <citation type="submission" date="2022-06" db="EMBL/GenBank/DDBJ databases">
        <title>Complete genome sequences of two strains of the flax pathogen Septoria linicola.</title>
        <authorList>
            <person name="Lapalu N."/>
            <person name="Simon A."/>
            <person name="Demenou B."/>
            <person name="Paumier D."/>
            <person name="Guillot M.-P."/>
            <person name="Gout L."/>
            <person name="Valade R."/>
        </authorList>
    </citation>
    <scope>NUCLEOTIDE SEQUENCE</scope>
    <source>
        <strain evidence="1">SE15195</strain>
    </source>
</reference>
<organism evidence="1 2">
    <name type="scientific">Septoria linicola</name>
    <dbReference type="NCBI Taxonomy" id="215465"/>
    <lineage>
        <taxon>Eukaryota</taxon>
        <taxon>Fungi</taxon>
        <taxon>Dikarya</taxon>
        <taxon>Ascomycota</taxon>
        <taxon>Pezizomycotina</taxon>
        <taxon>Dothideomycetes</taxon>
        <taxon>Dothideomycetidae</taxon>
        <taxon>Mycosphaerellales</taxon>
        <taxon>Mycosphaerellaceae</taxon>
        <taxon>Septoria</taxon>
    </lineage>
</organism>
<dbReference type="AlphaFoldDB" id="A0A9Q9APB2"/>
<protein>
    <submittedName>
        <fullName evidence="1">Leucine-rich repeat domain superfamily</fullName>
    </submittedName>
</protein>
<name>A0A9Q9APB2_9PEZI</name>
<keyword evidence="2" id="KW-1185">Reference proteome</keyword>